<dbReference type="Proteomes" id="UP000683360">
    <property type="component" value="Unassembled WGS sequence"/>
</dbReference>
<dbReference type="OrthoDB" id="6121324at2759"/>
<keyword evidence="1" id="KW-1015">Disulfide bond</keyword>
<dbReference type="CDD" id="cd00087">
    <property type="entry name" value="FReD"/>
    <property type="match status" value="1"/>
</dbReference>
<dbReference type="InterPro" id="IPR036056">
    <property type="entry name" value="Fibrinogen-like_C"/>
</dbReference>
<dbReference type="PANTHER" id="PTHR19143:SF327">
    <property type="entry name" value="FI21813P1-RELATED"/>
    <property type="match status" value="1"/>
</dbReference>
<evidence type="ECO:0000313" key="3">
    <source>
        <dbReference type="EMBL" id="CAG2194303.1"/>
    </source>
</evidence>
<sequence length="187" mass="21602">MNVFAGVYPITTDNSHMFKVIQKRFNGVTEFYRDWQDYENGFGNLNEEFWLGNKYIALLTSQGNHQLKIDLDDWNGDKRYALFESFKVGDQSTNYTLTTRGYSGNAGDSLSYHNNMPFSTYDRDNDDRSGYNCAADSGLKGAWWFNNCWSSSLNGKYSNNYFAGGIKYSSWRPSQNLKESSMMIRRT</sequence>
<dbReference type="AlphaFoldDB" id="A0A8S3QII5"/>
<evidence type="ECO:0000259" key="2">
    <source>
        <dbReference type="PROSITE" id="PS51406"/>
    </source>
</evidence>
<gene>
    <name evidence="3" type="ORF">MEDL_9358</name>
</gene>
<dbReference type="InterPro" id="IPR014716">
    <property type="entry name" value="Fibrinogen_a/b/g_C_1"/>
</dbReference>
<dbReference type="InterPro" id="IPR002181">
    <property type="entry name" value="Fibrinogen_a/b/g_C_dom"/>
</dbReference>
<evidence type="ECO:0000256" key="1">
    <source>
        <dbReference type="ARBA" id="ARBA00023157"/>
    </source>
</evidence>
<organism evidence="3 4">
    <name type="scientific">Mytilus edulis</name>
    <name type="common">Blue mussel</name>
    <dbReference type="NCBI Taxonomy" id="6550"/>
    <lineage>
        <taxon>Eukaryota</taxon>
        <taxon>Metazoa</taxon>
        <taxon>Spiralia</taxon>
        <taxon>Lophotrochozoa</taxon>
        <taxon>Mollusca</taxon>
        <taxon>Bivalvia</taxon>
        <taxon>Autobranchia</taxon>
        <taxon>Pteriomorphia</taxon>
        <taxon>Mytilida</taxon>
        <taxon>Mytiloidea</taxon>
        <taxon>Mytilidae</taxon>
        <taxon>Mytilinae</taxon>
        <taxon>Mytilus</taxon>
    </lineage>
</organism>
<dbReference type="Pfam" id="PF00147">
    <property type="entry name" value="Fibrinogen_C"/>
    <property type="match status" value="1"/>
</dbReference>
<keyword evidence="4" id="KW-1185">Reference proteome</keyword>
<dbReference type="SMART" id="SM00186">
    <property type="entry name" value="FBG"/>
    <property type="match status" value="1"/>
</dbReference>
<feature type="domain" description="Fibrinogen C-terminal" evidence="2">
    <location>
        <begin position="1"/>
        <end position="187"/>
    </location>
</feature>
<dbReference type="PROSITE" id="PS51406">
    <property type="entry name" value="FIBRINOGEN_C_2"/>
    <property type="match status" value="1"/>
</dbReference>
<accession>A0A8S3QII5</accession>
<evidence type="ECO:0000313" key="4">
    <source>
        <dbReference type="Proteomes" id="UP000683360"/>
    </source>
</evidence>
<dbReference type="InterPro" id="IPR050373">
    <property type="entry name" value="Fibrinogen_C-term_domain"/>
</dbReference>
<reference evidence="3" key="1">
    <citation type="submission" date="2021-03" db="EMBL/GenBank/DDBJ databases">
        <authorList>
            <person name="Bekaert M."/>
        </authorList>
    </citation>
    <scope>NUCLEOTIDE SEQUENCE</scope>
</reference>
<dbReference type="GO" id="GO:0005615">
    <property type="term" value="C:extracellular space"/>
    <property type="evidence" value="ECO:0007669"/>
    <property type="project" value="TreeGrafter"/>
</dbReference>
<protein>
    <recommendedName>
        <fullName evidence="2">Fibrinogen C-terminal domain-containing protein</fullName>
    </recommendedName>
</protein>
<dbReference type="InterPro" id="IPR020837">
    <property type="entry name" value="Fibrinogen_CS"/>
</dbReference>
<dbReference type="SUPFAM" id="SSF56496">
    <property type="entry name" value="Fibrinogen C-terminal domain-like"/>
    <property type="match status" value="1"/>
</dbReference>
<dbReference type="PANTHER" id="PTHR19143">
    <property type="entry name" value="FIBRINOGEN/TENASCIN/ANGIOPOEITIN"/>
    <property type="match status" value="1"/>
</dbReference>
<proteinExistence type="predicted"/>
<dbReference type="PROSITE" id="PS00514">
    <property type="entry name" value="FIBRINOGEN_C_1"/>
    <property type="match status" value="1"/>
</dbReference>
<name>A0A8S3QII5_MYTED</name>
<comment type="caution">
    <text evidence="3">The sequence shown here is derived from an EMBL/GenBank/DDBJ whole genome shotgun (WGS) entry which is preliminary data.</text>
</comment>
<dbReference type="EMBL" id="CAJPWZ010000476">
    <property type="protein sequence ID" value="CAG2194303.1"/>
    <property type="molecule type" value="Genomic_DNA"/>
</dbReference>
<dbReference type="Gene3D" id="3.90.215.10">
    <property type="entry name" value="Gamma Fibrinogen, chain A, domain 1"/>
    <property type="match status" value="1"/>
</dbReference>